<gene>
    <name evidence="13" type="primary">xerD</name>
    <name evidence="10" type="synonym">xerC</name>
    <name evidence="13" type="ORF">B9J77_02075</name>
</gene>
<dbReference type="PANTHER" id="PTHR30349">
    <property type="entry name" value="PHAGE INTEGRASE-RELATED"/>
    <property type="match status" value="1"/>
</dbReference>
<comment type="subcellular location">
    <subcellularLocation>
        <location evidence="1 10">Cytoplasm</location>
    </subcellularLocation>
</comment>
<comment type="similarity">
    <text evidence="2">Belongs to the 'phage' integrase family. XerD subfamily.</text>
</comment>
<dbReference type="NCBIfam" id="NF040815">
    <property type="entry name" value="recomb_XerA_Arch"/>
    <property type="match status" value="1"/>
</dbReference>
<dbReference type="Gene3D" id="1.10.150.130">
    <property type="match status" value="1"/>
</dbReference>
<dbReference type="PROSITE" id="PS51900">
    <property type="entry name" value="CB"/>
    <property type="match status" value="1"/>
</dbReference>
<dbReference type="InterPro" id="IPR002104">
    <property type="entry name" value="Integrase_catalytic"/>
</dbReference>
<evidence type="ECO:0000256" key="7">
    <source>
        <dbReference type="ARBA" id="ARBA00023125"/>
    </source>
</evidence>
<keyword evidence="7 10" id="KW-0238">DNA-binding</keyword>
<organism evidence="13 14">
    <name type="scientific">candidate division NPL-UPA2 bacterium Unc8</name>
    <dbReference type="NCBI Taxonomy" id="1980939"/>
    <lineage>
        <taxon>Bacteria</taxon>
    </lineage>
</organism>
<dbReference type="InterPro" id="IPR050090">
    <property type="entry name" value="Tyrosine_recombinase_XerCD"/>
</dbReference>
<dbReference type="HAMAP" id="MF_01808">
    <property type="entry name" value="Recomb_XerC_XerD"/>
    <property type="match status" value="1"/>
</dbReference>
<feature type="active site" evidence="10">
    <location>
        <position position="169"/>
    </location>
</feature>
<feature type="active site" evidence="10">
    <location>
        <position position="243"/>
    </location>
</feature>
<feature type="active site" description="O-(3'-phospho-DNA)-tyrosine intermediate" evidence="10">
    <location>
        <position position="275"/>
    </location>
</feature>
<feature type="active site" evidence="10">
    <location>
        <position position="266"/>
    </location>
</feature>
<protein>
    <recommendedName>
        <fullName evidence="10">Tyrosine recombinase XerC</fullName>
    </recommendedName>
</protein>
<dbReference type="AlphaFoldDB" id="A0A399FVU4"/>
<dbReference type="InterPro" id="IPR010998">
    <property type="entry name" value="Integrase_recombinase_N"/>
</dbReference>
<evidence type="ECO:0000259" key="12">
    <source>
        <dbReference type="PROSITE" id="PS51900"/>
    </source>
</evidence>
<evidence type="ECO:0000313" key="13">
    <source>
        <dbReference type="EMBL" id="RII00538.1"/>
    </source>
</evidence>
<dbReference type="InterPro" id="IPR023009">
    <property type="entry name" value="Tyrosine_recombinase_XerC/XerD"/>
</dbReference>
<accession>A0A399FVU4</accession>
<dbReference type="GO" id="GO:0009037">
    <property type="term" value="F:tyrosine-based site-specific recombinase activity"/>
    <property type="evidence" value="ECO:0007669"/>
    <property type="project" value="UniProtKB-UniRule"/>
</dbReference>
<evidence type="ECO:0000256" key="3">
    <source>
        <dbReference type="ARBA" id="ARBA00022490"/>
    </source>
</evidence>
<evidence type="ECO:0000256" key="5">
    <source>
        <dbReference type="ARBA" id="ARBA00022829"/>
    </source>
</evidence>
<dbReference type="Gene3D" id="1.10.443.10">
    <property type="entry name" value="Intergrase catalytic core"/>
    <property type="match status" value="1"/>
</dbReference>
<evidence type="ECO:0000256" key="10">
    <source>
        <dbReference type="HAMAP-Rule" id="MF_01808"/>
    </source>
</evidence>
<dbReference type="InterPro" id="IPR044068">
    <property type="entry name" value="CB"/>
</dbReference>
<dbReference type="InterPro" id="IPR011010">
    <property type="entry name" value="DNA_brk_join_enz"/>
</dbReference>
<keyword evidence="5 10" id="KW-0159">Chromosome partition</keyword>
<keyword evidence="3 10" id="KW-0963">Cytoplasm</keyword>
<dbReference type="Pfam" id="PF02899">
    <property type="entry name" value="Phage_int_SAM_1"/>
    <property type="match status" value="1"/>
</dbReference>
<dbReference type="GO" id="GO:0005737">
    <property type="term" value="C:cytoplasm"/>
    <property type="evidence" value="ECO:0007669"/>
    <property type="project" value="UniProtKB-SubCell"/>
</dbReference>
<feature type="active site" evidence="10">
    <location>
        <position position="240"/>
    </location>
</feature>
<dbReference type="GO" id="GO:0051301">
    <property type="term" value="P:cell division"/>
    <property type="evidence" value="ECO:0007669"/>
    <property type="project" value="UniProtKB-KW"/>
</dbReference>
<dbReference type="SUPFAM" id="SSF56349">
    <property type="entry name" value="DNA breaking-rejoining enzymes"/>
    <property type="match status" value="1"/>
</dbReference>
<dbReference type="InterPro" id="IPR011932">
    <property type="entry name" value="Recomb_XerD"/>
</dbReference>
<reference evidence="13 14" key="1">
    <citation type="submission" date="2018-08" db="EMBL/GenBank/DDBJ databases">
        <title>Draft genome of candidate division NPL-UPA2 bacterium Unc8 that adapted to ultra-basic serpentinizing groundwater.</title>
        <authorList>
            <person name="Ishii S."/>
            <person name="Suzuki S."/>
            <person name="Nealson K.H."/>
        </authorList>
    </citation>
    <scope>NUCLEOTIDE SEQUENCE [LARGE SCALE GENOMIC DNA]</scope>
    <source>
        <strain evidence="13">Unc8</strain>
    </source>
</reference>
<keyword evidence="6 10" id="KW-0229">DNA integration</keyword>
<comment type="similarity">
    <text evidence="10">Belongs to the 'phage' integrase family. XerC subfamily.</text>
</comment>
<dbReference type="PROSITE" id="PS51898">
    <property type="entry name" value="TYR_RECOMBINASE"/>
    <property type="match status" value="1"/>
</dbReference>
<evidence type="ECO:0000256" key="9">
    <source>
        <dbReference type="ARBA" id="ARBA00023306"/>
    </source>
</evidence>
<keyword evidence="4 10" id="KW-0132">Cell division</keyword>
<dbReference type="GO" id="GO:0003677">
    <property type="term" value="F:DNA binding"/>
    <property type="evidence" value="ECO:0007669"/>
    <property type="project" value="UniProtKB-UniRule"/>
</dbReference>
<evidence type="ECO:0000256" key="2">
    <source>
        <dbReference type="ARBA" id="ARBA00010450"/>
    </source>
</evidence>
<evidence type="ECO:0000259" key="11">
    <source>
        <dbReference type="PROSITE" id="PS51898"/>
    </source>
</evidence>
<dbReference type="NCBIfam" id="TIGR02225">
    <property type="entry name" value="recomb_XerD"/>
    <property type="match status" value="1"/>
</dbReference>
<evidence type="ECO:0000256" key="4">
    <source>
        <dbReference type="ARBA" id="ARBA00022618"/>
    </source>
</evidence>
<comment type="subunit">
    <text evidence="10">Forms a cyclic heterotetrameric complex composed of two molecules of XerC and two molecules of XerD.</text>
</comment>
<dbReference type="GO" id="GO:0007059">
    <property type="term" value="P:chromosome segregation"/>
    <property type="evidence" value="ECO:0007669"/>
    <property type="project" value="UniProtKB-UniRule"/>
</dbReference>
<feature type="domain" description="Tyr recombinase" evidence="11">
    <location>
        <begin position="105"/>
        <end position="288"/>
    </location>
</feature>
<dbReference type="InterPro" id="IPR004107">
    <property type="entry name" value="Integrase_SAM-like_N"/>
</dbReference>
<evidence type="ECO:0000313" key="14">
    <source>
        <dbReference type="Proteomes" id="UP000266287"/>
    </source>
</evidence>
<dbReference type="CDD" id="cd00798">
    <property type="entry name" value="INT_XerDC_C"/>
    <property type="match status" value="1"/>
</dbReference>
<dbReference type="Pfam" id="PF00589">
    <property type="entry name" value="Phage_integrase"/>
    <property type="match status" value="1"/>
</dbReference>
<keyword evidence="8 10" id="KW-0233">DNA recombination</keyword>
<evidence type="ECO:0000256" key="1">
    <source>
        <dbReference type="ARBA" id="ARBA00004496"/>
    </source>
</evidence>
<feature type="active site" evidence="10">
    <location>
        <position position="145"/>
    </location>
</feature>
<name>A0A399FVU4_UNCN2</name>
<dbReference type="Proteomes" id="UP000266287">
    <property type="component" value="Unassembled WGS sequence"/>
</dbReference>
<dbReference type="InterPro" id="IPR013762">
    <property type="entry name" value="Integrase-like_cat_sf"/>
</dbReference>
<proteinExistence type="inferred from homology"/>
<sequence>MQNHLTQFLNYLEIERGLAKNTIISYRRDIVKYLRFLEKEKIHLLEGSHREVIAYLRELKKQRLASSSIARGLVAIKMFYRFLLAEGKLKDDPTSLVDSPSISKPLPDVLTVAEIENFLTRINGAKKEAVRDRGIMELLYATGMRVSEITFLKLTDVNINSNYVRCFGKGGKERIIPFGREASFWLKKYLKSSRKLFPKANLSRYLFINRRGQGFTRQGLWEITRRCARCADVGKRLSPHTLRHSFATHLLQGGADLRSVQEMLGHTNISTTQVYTHVDQLRLKSVHSKYHPRG</sequence>
<evidence type="ECO:0000256" key="6">
    <source>
        <dbReference type="ARBA" id="ARBA00022908"/>
    </source>
</evidence>
<keyword evidence="9 10" id="KW-0131">Cell cycle</keyword>
<dbReference type="NCBIfam" id="NF001399">
    <property type="entry name" value="PRK00283.1"/>
    <property type="match status" value="1"/>
</dbReference>
<feature type="domain" description="Core-binding (CB)" evidence="12">
    <location>
        <begin position="1"/>
        <end position="84"/>
    </location>
</feature>
<dbReference type="EMBL" id="NDHY01000003">
    <property type="protein sequence ID" value="RII00538.1"/>
    <property type="molecule type" value="Genomic_DNA"/>
</dbReference>
<dbReference type="GO" id="GO:0006313">
    <property type="term" value="P:DNA transposition"/>
    <property type="evidence" value="ECO:0007669"/>
    <property type="project" value="UniProtKB-UniRule"/>
</dbReference>
<evidence type="ECO:0000256" key="8">
    <source>
        <dbReference type="ARBA" id="ARBA00023172"/>
    </source>
</evidence>
<dbReference type="PANTHER" id="PTHR30349:SF81">
    <property type="entry name" value="TYROSINE RECOMBINASE XERC"/>
    <property type="match status" value="1"/>
</dbReference>
<comment type="caution">
    <text evidence="13">The sequence shown here is derived from an EMBL/GenBank/DDBJ whole genome shotgun (WGS) entry which is preliminary data.</text>
</comment>
<comment type="function">
    <text evidence="10">Site-specific tyrosine recombinase, which acts by catalyzing the cutting and rejoining of the recombining DNA molecules. The XerC-XerD complex is essential to convert dimers of the bacterial chromosome into monomers to permit their segregation at cell division. It also contributes to the segregational stability of plasmids.</text>
</comment>